<sequence length="384" mass="42692">MEAYLDNSATTRCYEEVRDIVVKTMMEDYGNPSAMHLKGVQAENYVKEALQEIGKTLKVPEKEIYFTSGGTESDNWAVIGTALANQRRGKHIITTAFEHSAVSAPVKWLEERGFEVTRVPVDEEGRLSLEEFEKSLREDTILVTAMYVNNEVGALVPIEDMGRLIHEKYPETLFHVDAIQAYGKYRIYPKKLHIDLLSVSSHKIHGPKGVGFLYADSRVKIHPMILGGGQQKGMRSGTDNVPGIAGMGAAAKKIYGNLEENVARMKELKEYFAGELGKIENTFINGPKPQDGAPHILNVSFVGVRSEVLLHSLEDMGIYVSAGSACSSHKRGGSPTLTAAGIPQERREAAVRFSFSEFTTKEELDYTLEALHKLVPMLRRYARK</sequence>
<dbReference type="PANTHER" id="PTHR11601">
    <property type="entry name" value="CYSTEINE DESULFURYLASE FAMILY MEMBER"/>
    <property type="match status" value="1"/>
</dbReference>
<dbReference type="PROSITE" id="PS00595">
    <property type="entry name" value="AA_TRANSFER_CLASS_5"/>
    <property type="match status" value="1"/>
</dbReference>
<evidence type="ECO:0000256" key="1">
    <source>
        <dbReference type="ARBA" id="ARBA00001933"/>
    </source>
</evidence>
<keyword evidence="4" id="KW-0663">Pyridoxal phosphate</keyword>
<organism evidence="9 10">
    <name type="scientific">Candidatus Blautia pullicola</name>
    <dbReference type="NCBI Taxonomy" id="2838498"/>
    <lineage>
        <taxon>Bacteria</taxon>
        <taxon>Bacillati</taxon>
        <taxon>Bacillota</taxon>
        <taxon>Clostridia</taxon>
        <taxon>Lachnospirales</taxon>
        <taxon>Lachnospiraceae</taxon>
        <taxon>Blautia</taxon>
    </lineage>
</organism>
<dbReference type="InterPro" id="IPR020578">
    <property type="entry name" value="Aminotrans_V_PyrdxlP_BS"/>
</dbReference>
<proteinExistence type="inferred from homology"/>
<dbReference type="GO" id="GO:0046872">
    <property type="term" value="F:metal ion binding"/>
    <property type="evidence" value="ECO:0007669"/>
    <property type="project" value="UniProtKB-KW"/>
</dbReference>
<dbReference type="EMBL" id="DXBG01000239">
    <property type="protein sequence ID" value="HIZ66266.1"/>
    <property type="molecule type" value="Genomic_DNA"/>
</dbReference>
<evidence type="ECO:0000256" key="5">
    <source>
        <dbReference type="ARBA" id="ARBA00023004"/>
    </source>
</evidence>
<evidence type="ECO:0000256" key="4">
    <source>
        <dbReference type="ARBA" id="ARBA00022898"/>
    </source>
</evidence>
<evidence type="ECO:0000259" key="8">
    <source>
        <dbReference type="Pfam" id="PF00266"/>
    </source>
</evidence>
<keyword evidence="3" id="KW-0479">Metal-binding</keyword>
<protein>
    <submittedName>
        <fullName evidence="9">Cysteine desulfurase</fullName>
    </submittedName>
</protein>
<comment type="cofactor">
    <cofactor evidence="1 7">
        <name>pyridoxal 5'-phosphate</name>
        <dbReference type="ChEBI" id="CHEBI:597326"/>
    </cofactor>
</comment>
<evidence type="ECO:0000256" key="7">
    <source>
        <dbReference type="RuleBase" id="RU004504"/>
    </source>
</evidence>
<feature type="domain" description="Aminotransferase class V" evidence="8">
    <location>
        <begin position="4"/>
        <end position="366"/>
    </location>
</feature>
<comment type="similarity">
    <text evidence="2">Belongs to the class-V pyridoxal-phosphate-dependent aminotransferase family. NifS/IscS subfamily.</text>
</comment>
<dbReference type="GO" id="GO:0031071">
    <property type="term" value="F:cysteine desulfurase activity"/>
    <property type="evidence" value="ECO:0007669"/>
    <property type="project" value="UniProtKB-ARBA"/>
</dbReference>
<dbReference type="InterPro" id="IPR016454">
    <property type="entry name" value="Cysteine_dSase"/>
</dbReference>
<dbReference type="Gene3D" id="3.90.1150.10">
    <property type="entry name" value="Aspartate Aminotransferase, domain 1"/>
    <property type="match status" value="1"/>
</dbReference>
<evidence type="ECO:0000256" key="2">
    <source>
        <dbReference type="ARBA" id="ARBA00006490"/>
    </source>
</evidence>
<evidence type="ECO:0000256" key="3">
    <source>
        <dbReference type="ARBA" id="ARBA00022723"/>
    </source>
</evidence>
<reference evidence="9" key="2">
    <citation type="submission" date="2021-04" db="EMBL/GenBank/DDBJ databases">
        <authorList>
            <person name="Gilroy R."/>
        </authorList>
    </citation>
    <scope>NUCLEOTIDE SEQUENCE</scope>
    <source>
        <strain evidence="9">1068</strain>
    </source>
</reference>
<dbReference type="InterPro" id="IPR015424">
    <property type="entry name" value="PyrdxlP-dep_Trfase"/>
</dbReference>
<reference evidence="9" key="1">
    <citation type="journal article" date="2021" name="PeerJ">
        <title>Extensive microbial diversity within the chicken gut microbiome revealed by metagenomics and culture.</title>
        <authorList>
            <person name="Gilroy R."/>
            <person name="Ravi A."/>
            <person name="Getino M."/>
            <person name="Pursley I."/>
            <person name="Horton D.L."/>
            <person name="Alikhan N.F."/>
            <person name="Baker D."/>
            <person name="Gharbi K."/>
            <person name="Hall N."/>
            <person name="Watson M."/>
            <person name="Adriaenssens E.M."/>
            <person name="Foster-Nyarko E."/>
            <person name="Jarju S."/>
            <person name="Secka A."/>
            <person name="Antonio M."/>
            <person name="Oren A."/>
            <person name="Chaudhuri R.R."/>
            <person name="La Ragione R."/>
            <person name="Hildebrand F."/>
            <person name="Pallen M.J."/>
        </authorList>
    </citation>
    <scope>NUCLEOTIDE SEQUENCE</scope>
    <source>
        <strain evidence="9">1068</strain>
    </source>
</reference>
<dbReference type="GO" id="GO:0051536">
    <property type="term" value="F:iron-sulfur cluster binding"/>
    <property type="evidence" value="ECO:0007669"/>
    <property type="project" value="UniProtKB-KW"/>
</dbReference>
<keyword evidence="6" id="KW-0411">Iron-sulfur</keyword>
<evidence type="ECO:0000256" key="6">
    <source>
        <dbReference type="ARBA" id="ARBA00023014"/>
    </source>
</evidence>
<dbReference type="InterPro" id="IPR000192">
    <property type="entry name" value="Aminotrans_V_dom"/>
</dbReference>
<evidence type="ECO:0000313" key="9">
    <source>
        <dbReference type="EMBL" id="HIZ66266.1"/>
    </source>
</evidence>
<dbReference type="InterPro" id="IPR015421">
    <property type="entry name" value="PyrdxlP-dep_Trfase_major"/>
</dbReference>
<dbReference type="FunFam" id="3.40.640.10:FF:000084">
    <property type="entry name" value="IscS-like cysteine desulfurase"/>
    <property type="match status" value="1"/>
</dbReference>
<keyword evidence="5" id="KW-0408">Iron</keyword>
<dbReference type="SUPFAM" id="SSF53383">
    <property type="entry name" value="PLP-dependent transferases"/>
    <property type="match status" value="1"/>
</dbReference>
<dbReference type="Gene3D" id="3.40.640.10">
    <property type="entry name" value="Type I PLP-dependent aspartate aminotransferase-like (Major domain)"/>
    <property type="match status" value="1"/>
</dbReference>
<dbReference type="PIRSF" id="PIRSF005572">
    <property type="entry name" value="NifS"/>
    <property type="match status" value="1"/>
</dbReference>
<evidence type="ECO:0000313" key="10">
    <source>
        <dbReference type="Proteomes" id="UP000824056"/>
    </source>
</evidence>
<dbReference type="InterPro" id="IPR015422">
    <property type="entry name" value="PyrdxlP-dep_Trfase_small"/>
</dbReference>
<dbReference type="Pfam" id="PF00266">
    <property type="entry name" value="Aminotran_5"/>
    <property type="match status" value="1"/>
</dbReference>
<comment type="caution">
    <text evidence="9">The sequence shown here is derived from an EMBL/GenBank/DDBJ whole genome shotgun (WGS) entry which is preliminary data.</text>
</comment>
<dbReference type="PANTHER" id="PTHR11601:SF50">
    <property type="entry name" value="CYSTEINE DESULFURASE ISCS 2-RELATED"/>
    <property type="match status" value="1"/>
</dbReference>
<gene>
    <name evidence="9" type="ORF">H9809_10260</name>
</gene>
<name>A0A9D2FTB7_9FIRM</name>
<dbReference type="Gene3D" id="1.10.260.50">
    <property type="match status" value="1"/>
</dbReference>
<dbReference type="Proteomes" id="UP000824056">
    <property type="component" value="Unassembled WGS sequence"/>
</dbReference>
<accession>A0A9D2FTB7</accession>
<dbReference type="AlphaFoldDB" id="A0A9D2FTB7"/>